<dbReference type="AlphaFoldDB" id="A0A6M2DB26"/>
<organism evidence="2">
    <name type="scientific">Rhipicephalus microplus</name>
    <name type="common">Cattle tick</name>
    <name type="synonym">Boophilus microplus</name>
    <dbReference type="NCBI Taxonomy" id="6941"/>
    <lineage>
        <taxon>Eukaryota</taxon>
        <taxon>Metazoa</taxon>
        <taxon>Ecdysozoa</taxon>
        <taxon>Arthropoda</taxon>
        <taxon>Chelicerata</taxon>
        <taxon>Arachnida</taxon>
        <taxon>Acari</taxon>
        <taxon>Parasitiformes</taxon>
        <taxon>Ixodida</taxon>
        <taxon>Ixodoidea</taxon>
        <taxon>Ixodidae</taxon>
        <taxon>Rhipicephalinae</taxon>
        <taxon>Rhipicephalus</taxon>
        <taxon>Boophilus</taxon>
    </lineage>
</organism>
<dbReference type="EMBL" id="GHWJ01009671">
    <property type="protein sequence ID" value="NOV42408.1"/>
    <property type="molecule type" value="Transcribed_RNA"/>
</dbReference>
<reference evidence="2" key="1">
    <citation type="submission" date="2019-09" db="EMBL/GenBank/DDBJ databases">
        <title>Organ-specific transcriptomic study of the physiology of the cattle tick, Rhipicephalus microplus.</title>
        <authorList>
            <person name="Tirloni L."/>
            <person name="Braz G."/>
            <person name="Gandara A.C.P."/>
            <person name="Sabadin G.A."/>
            <person name="da Silva R.M."/>
            <person name="Guizzo M.G."/>
            <person name="Machado J.A."/>
            <person name="Costa E.P."/>
            <person name="Gomes H.F."/>
            <person name="Moraes J."/>
            <person name="Mota M.B.S."/>
            <person name="Mesquita R.D."/>
            <person name="Alvarenga P.H."/>
            <person name="Alves F."/>
            <person name="Seixas A."/>
            <person name="da Fonseca R.N."/>
            <person name="Fogaca A."/>
            <person name="Logullo C."/>
            <person name="Tanaka A."/>
            <person name="Daffre S."/>
            <person name="Termignoni C."/>
            <person name="Vaz I.S.Jr."/>
            <person name="Oliveira P.L."/>
            <person name="Ribeiro J.M."/>
        </authorList>
    </citation>
    <scope>NUCLEOTIDE SEQUENCE</scope>
    <source>
        <strain evidence="2">Porto Alegre</strain>
    </source>
</reference>
<evidence type="ECO:0000313" key="2">
    <source>
        <dbReference type="EMBL" id="NOV42408.1"/>
    </source>
</evidence>
<sequence length="196" mass="21688">MHNKIINPLTLFALLEAVAARPLLVQHGAPKPSRFDEYVTEPPHILGRAWLHEQTLSNSKAAVASHRAPAELAPAYGLRYHDVVYDASSETLNRYDTREGTYYPSAYRADGHEPSGSLGSSLATAVPSVPSEVVKRLLVPSSRLVTEAPRKAPFSVGYTREHDDWLLLSTLQHDPHWDDVSAAYRVPPFTTGALRR</sequence>
<dbReference type="VEuPathDB" id="VectorBase:LOC119163613"/>
<name>A0A6M2DB26_RHIMP</name>
<feature type="signal peptide" evidence="1">
    <location>
        <begin position="1"/>
        <end position="20"/>
    </location>
</feature>
<protein>
    <submittedName>
        <fullName evidence="2">Putative secreted protein ovary overexpressed</fullName>
    </submittedName>
</protein>
<dbReference type="OrthoDB" id="6497816at2759"/>
<feature type="chain" id="PRO_5026996414" evidence="1">
    <location>
        <begin position="21"/>
        <end position="196"/>
    </location>
</feature>
<keyword evidence="1" id="KW-0732">Signal</keyword>
<evidence type="ECO:0000256" key="1">
    <source>
        <dbReference type="SAM" id="SignalP"/>
    </source>
</evidence>
<proteinExistence type="predicted"/>
<accession>A0A6M2DB26</accession>